<evidence type="ECO:0000313" key="1">
    <source>
        <dbReference type="EMBL" id="QAT13856.1"/>
    </source>
</evidence>
<evidence type="ECO:0000313" key="3">
    <source>
        <dbReference type="Proteomes" id="UP000287388"/>
    </source>
</evidence>
<accession>A0A410NVF1</accession>
<dbReference type="EMBL" id="CP066026">
    <property type="protein sequence ID" value="QQB88779.1"/>
    <property type="molecule type" value="Genomic_DNA"/>
</dbReference>
<reference evidence="1 3" key="1">
    <citation type="submission" date="2019-01" db="EMBL/GenBank/DDBJ databases">
        <title>Brevundimonas diminuta Genome sequencing and assembly.</title>
        <authorList>
            <person name="Chen H."/>
        </authorList>
    </citation>
    <scope>NUCLEOTIDE SEQUENCE [LARGE SCALE GENOMIC DNA]</scope>
    <source>
        <strain evidence="1">ATCC</strain>
        <strain evidence="3">ATCC(B) 19146</strain>
    </source>
</reference>
<name>A0A410NVF1_BREDI</name>
<sequence length="70" mass="7560">MTDFTARNGAVIDPWGVAYTPAEAETRIAVMASVALDPAYDEDFAEACITRLGELIRASRQAQSQQKEAA</sequence>
<dbReference type="Proteomes" id="UP000287388">
    <property type="component" value="Chromosome"/>
</dbReference>
<proteinExistence type="predicted"/>
<evidence type="ECO:0000313" key="4">
    <source>
        <dbReference type="Proteomes" id="UP000596117"/>
    </source>
</evidence>
<organism evidence="1 3">
    <name type="scientific">Brevundimonas diminuta</name>
    <name type="common">Pseudomonas diminuta</name>
    <dbReference type="NCBI Taxonomy" id="293"/>
    <lineage>
        <taxon>Bacteria</taxon>
        <taxon>Pseudomonadati</taxon>
        <taxon>Pseudomonadota</taxon>
        <taxon>Alphaproteobacteria</taxon>
        <taxon>Caulobacterales</taxon>
        <taxon>Caulobacteraceae</taxon>
        <taxon>Brevundimonas</taxon>
    </lineage>
</organism>
<dbReference type="KEGG" id="bdm:EQG53_05495"/>
<dbReference type="Proteomes" id="UP000596117">
    <property type="component" value="Chromosome"/>
</dbReference>
<evidence type="ECO:0000313" key="2">
    <source>
        <dbReference type="EMBL" id="QQB88779.1"/>
    </source>
</evidence>
<protein>
    <submittedName>
        <fullName evidence="1">Uncharacterized protein</fullName>
    </submittedName>
</protein>
<reference evidence="2 4" key="2">
    <citation type="submission" date="2020-12" db="EMBL/GenBank/DDBJ databases">
        <title>FDA dAtabase for Regulatory Grade micrObial Sequences (FDA-ARGOS): Supporting development and validation of Infectious Disease Dx tests.</title>
        <authorList>
            <person name="Kerrigan L."/>
            <person name="Long C."/>
            <person name="Tallon L."/>
            <person name="Sadzewicz L."/>
            <person name="Zhao X."/>
            <person name="Boylan J."/>
            <person name="Ott S."/>
            <person name="Bowen H."/>
            <person name="Vavikolanu K."/>
            <person name="Mehta A."/>
            <person name="Aluvathingal J."/>
            <person name="Nadendla S."/>
            <person name="Yan Y."/>
            <person name="Sichtig H."/>
        </authorList>
    </citation>
    <scope>NUCLEOTIDE SEQUENCE [LARGE SCALE GENOMIC DNA]</scope>
    <source>
        <strain evidence="2 4">FDAARGOS_1026</strain>
    </source>
</reference>
<gene>
    <name evidence="1" type="ORF">EQG53_05495</name>
    <name evidence="2" type="ORF">I6H83_16935</name>
</gene>
<dbReference type="AlphaFoldDB" id="A0A410NVF1"/>
<dbReference type="RefSeq" id="WP_128719355.1">
    <property type="nucleotide sequence ID" value="NZ_BJNC01000040.1"/>
</dbReference>
<dbReference type="EMBL" id="CP035093">
    <property type="protein sequence ID" value="QAT13856.1"/>
    <property type="molecule type" value="Genomic_DNA"/>
</dbReference>
<keyword evidence="4" id="KW-1185">Reference proteome</keyword>